<dbReference type="EMBL" id="JANPWB010000010">
    <property type="protein sequence ID" value="KAJ1145110.1"/>
    <property type="molecule type" value="Genomic_DNA"/>
</dbReference>
<protein>
    <submittedName>
        <fullName evidence="2">Uncharacterized protein</fullName>
    </submittedName>
</protein>
<dbReference type="AlphaFoldDB" id="A0AAV7QYN5"/>
<accession>A0AAV7QYN5</accession>
<sequence>MSAVACRRQRACSRSGGPYFGCSRKAMAGKHCEIAARRVLGFFFLPFTSYSSDRLQHPGRRKRLTQEGGQGTTTVSRVPLQERSYASPSLARHKLGFTVTYTSMLDAQRLKRG</sequence>
<feature type="region of interest" description="Disordered" evidence="1">
    <location>
        <begin position="54"/>
        <end position="83"/>
    </location>
</feature>
<evidence type="ECO:0000313" key="2">
    <source>
        <dbReference type="EMBL" id="KAJ1145110.1"/>
    </source>
</evidence>
<evidence type="ECO:0000313" key="3">
    <source>
        <dbReference type="Proteomes" id="UP001066276"/>
    </source>
</evidence>
<comment type="caution">
    <text evidence="2">The sequence shown here is derived from an EMBL/GenBank/DDBJ whole genome shotgun (WGS) entry which is preliminary data.</text>
</comment>
<organism evidence="2 3">
    <name type="scientific">Pleurodeles waltl</name>
    <name type="common">Iberian ribbed newt</name>
    <dbReference type="NCBI Taxonomy" id="8319"/>
    <lineage>
        <taxon>Eukaryota</taxon>
        <taxon>Metazoa</taxon>
        <taxon>Chordata</taxon>
        <taxon>Craniata</taxon>
        <taxon>Vertebrata</taxon>
        <taxon>Euteleostomi</taxon>
        <taxon>Amphibia</taxon>
        <taxon>Batrachia</taxon>
        <taxon>Caudata</taxon>
        <taxon>Salamandroidea</taxon>
        <taxon>Salamandridae</taxon>
        <taxon>Pleurodelinae</taxon>
        <taxon>Pleurodeles</taxon>
    </lineage>
</organism>
<gene>
    <name evidence="2" type="ORF">NDU88_011402</name>
</gene>
<dbReference type="Proteomes" id="UP001066276">
    <property type="component" value="Chromosome 6"/>
</dbReference>
<evidence type="ECO:0000256" key="1">
    <source>
        <dbReference type="SAM" id="MobiDB-lite"/>
    </source>
</evidence>
<keyword evidence="3" id="KW-1185">Reference proteome</keyword>
<name>A0AAV7QYN5_PLEWA</name>
<reference evidence="2" key="1">
    <citation type="journal article" date="2022" name="bioRxiv">
        <title>Sequencing and chromosome-scale assembly of the giantPleurodeles waltlgenome.</title>
        <authorList>
            <person name="Brown T."/>
            <person name="Elewa A."/>
            <person name="Iarovenko S."/>
            <person name="Subramanian E."/>
            <person name="Araus A.J."/>
            <person name="Petzold A."/>
            <person name="Susuki M."/>
            <person name="Suzuki K.-i.T."/>
            <person name="Hayashi T."/>
            <person name="Toyoda A."/>
            <person name="Oliveira C."/>
            <person name="Osipova E."/>
            <person name="Leigh N.D."/>
            <person name="Simon A."/>
            <person name="Yun M.H."/>
        </authorList>
    </citation>
    <scope>NUCLEOTIDE SEQUENCE</scope>
    <source>
        <strain evidence="2">20211129_DDA</strain>
        <tissue evidence="2">Liver</tissue>
    </source>
</reference>
<proteinExistence type="predicted"/>